<evidence type="ECO:0000313" key="2">
    <source>
        <dbReference type="EMBL" id="ACA60908.1"/>
    </source>
</evidence>
<reference evidence="2" key="1">
    <citation type="submission" date="2008-01" db="EMBL/GenBank/DDBJ databases">
        <title>Pirate Transposons in Diatom Genomes.</title>
        <authorList>
            <person name="Maumus F."/>
            <person name="Allen A."/>
            <person name="Bowler C."/>
        </authorList>
    </citation>
    <scope>NUCLEOTIDE SEQUENCE</scope>
</reference>
<dbReference type="AlphaFoldDB" id="B1PJ48"/>
<feature type="region of interest" description="Disordered" evidence="1">
    <location>
        <begin position="473"/>
        <end position="500"/>
    </location>
</feature>
<feature type="compositionally biased region" description="Polar residues" evidence="1">
    <location>
        <begin position="386"/>
        <end position="400"/>
    </location>
</feature>
<proteinExistence type="predicted"/>
<sequence length="526" mass="58644">MSDFIAPDNFPPDYPILDTTNPTATIAAIPDPPDNVNISLDIPDSLKNLLSNVSNPEAAFTGAYYTRYTHEFRVSLTSSDYYTYQTQAFKGVLKEFKFDSDNPMDTLTKAKSNMEEAAFAITAKGIINRKNKLETFLTEFGLRAPFDTIYTQWKSTSQGLIPVFSSHKNLFQDFHSIVLSDVVNTVDFMQRYTNIAHPTLGKINEEHSRDYSMSGTAIYNSCDLSLQSWLDTQIGISTDTTLKRHGSSGPVRFYLIWSRYANVDGAVATSIQAALTKLRVRDLPGENVSLYFDTVTIIEEYLRSMGRTIPDFVSHVIDILVDVSVDDYSLFIKTQQFVRNPSLHNMHSLRQLACDQYQLLLNSGKWHPTAKTGAAFHAAHHMSTHAPDTTPSALVNSGSGTPKPRLSREEWEKTIDRSPPPAGSSDCRKSTKGDFNEYWCATCNWWGNHPTNKRHHPTAPIDHAGFLEKRKKRFAKRDPSDSTPSVTVNNNSTTPPSGVNSSGALQLLCSSALTQFHSFGAPPSNF</sequence>
<feature type="compositionally biased region" description="Basic and acidic residues" evidence="1">
    <location>
        <begin position="406"/>
        <end position="416"/>
    </location>
</feature>
<feature type="compositionally biased region" description="Low complexity" evidence="1">
    <location>
        <begin position="482"/>
        <end position="497"/>
    </location>
</feature>
<gene>
    <name evidence="3" type="ORF">PTTT1_LOCUS25638</name>
</gene>
<protein>
    <submittedName>
        <fullName evidence="2">Gag protein</fullName>
    </submittedName>
</protein>
<reference evidence="3" key="2">
    <citation type="submission" date="2022-02" db="EMBL/GenBank/DDBJ databases">
        <authorList>
            <person name="Giguere J D."/>
        </authorList>
    </citation>
    <scope>NUCLEOTIDE SEQUENCE</scope>
    <source>
        <strain evidence="3">CCAP 1055/1</strain>
    </source>
</reference>
<dbReference type="HOGENOM" id="CLU_518270_0_0_1"/>
<dbReference type="EMBL" id="OU594943">
    <property type="protein sequence ID" value="CAG9284340.1"/>
    <property type="molecule type" value="Genomic_DNA"/>
</dbReference>
<dbReference type="EMBL" id="EU432497">
    <property type="protein sequence ID" value="ACA60908.1"/>
    <property type="molecule type" value="Genomic_DNA"/>
</dbReference>
<accession>B1PJ48</accession>
<evidence type="ECO:0000256" key="1">
    <source>
        <dbReference type="SAM" id="MobiDB-lite"/>
    </source>
</evidence>
<feature type="region of interest" description="Disordered" evidence="1">
    <location>
        <begin position="379"/>
        <end position="429"/>
    </location>
</feature>
<dbReference type="Proteomes" id="UP000836788">
    <property type="component" value="Chromosome 2"/>
</dbReference>
<organism evidence="2">
    <name type="scientific">Phaeodactylum tricornutum</name>
    <name type="common">Diatom</name>
    <dbReference type="NCBI Taxonomy" id="2850"/>
    <lineage>
        <taxon>Eukaryota</taxon>
        <taxon>Sar</taxon>
        <taxon>Stramenopiles</taxon>
        <taxon>Ochrophyta</taxon>
        <taxon>Bacillariophyta</taxon>
        <taxon>Bacillariophyceae</taxon>
        <taxon>Bacillariophycidae</taxon>
        <taxon>Naviculales</taxon>
        <taxon>Phaeodactylaceae</taxon>
        <taxon>Phaeodactylum</taxon>
    </lineage>
</organism>
<name>B1PJ48_PHATR</name>
<evidence type="ECO:0000313" key="3">
    <source>
        <dbReference type="EMBL" id="CAG9284340.1"/>
    </source>
</evidence>